<feature type="transmembrane region" description="Helical" evidence="1">
    <location>
        <begin position="34"/>
        <end position="52"/>
    </location>
</feature>
<comment type="caution">
    <text evidence="2">The sequence shown here is derived from an EMBL/GenBank/DDBJ whole genome shotgun (WGS) entry which is preliminary data.</text>
</comment>
<proteinExistence type="predicted"/>
<feature type="transmembrane region" description="Helical" evidence="1">
    <location>
        <begin position="86"/>
        <end position="107"/>
    </location>
</feature>
<dbReference type="OrthoDB" id="8255850at2"/>
<evidence type="ECO:0000256" key="1">
    <source>
        <dbReference type="SAM" id="Phobius"/>
    </source>
</evidence>
<organism evidence="2 3">
    <name type="scientific">Bradyrhizobium retamae</name>
    <dbReference type="NCBI Taxonomy" id="1300035"/>
    <lineage>
        <taxon>Bacteria</taxon>
        <taxon>Pseudomonadati</taxon>
        <taxon>Pseudomonadota</taxon>
        <taxon>Alphaproteobacteria</taxon>
        <taxon>Hyphomicrobiales</taxon>
        <taxon>Nitrobacteraceae</taxon>
        <taxon>Bradyrhizobium</taxon>
    </lineage>
</organism>
<sequence length="108" mass="11157">MRTRGSESLIVLPLLPVFLIGVFPMLLLSLLGPAGLVILGILIASAGLTDILDANGTFSEQVIVHGYARGSERTGQRTALRSEIRFASVMIAAGVALAVTGIGGLLIS</sequence>
<dbReference type="AlphaFoldDB" id="A0A0R3NC30"/>
<keyword evidence="1" id="KW-0472">Membrane</keyword>
<keyword evidence="3" id="KW-1185">Reference proteome</keyword>
<dbReference type="Proteomes" id="UP000052023">
    <property type="component" value="Unassembled WGS sequence"/>
</dbReference>
<accession>A0A0R3NC30</accession>
<protein>
    <submittedName>
        <fullName evidence="2">Uncharacterized protein</fullName>
    </submittedName>
</protein>
<keyword evidence="1" id="KW-0812">Transmembrane</keyword>
<dbReference type="EMBL" id="LLYA01000013">
    <property type="protein sequence ID" value="KRR29691.1"/>
    <property type="molecule type" value="Genomic_DNA"/>
</dbReference>
<evidence type="ECO:0000313" key="3">
    <source>
        <dbReference type="Proteomes" id="UP000052023"/>
    </source>
</evidence>
<keyword evidence="1" id="KW-1133">Transmembrane helix</keyword>
<reference evidence="2 3" key="1">
    <citation type="submission" date="2014-03" db="EMBL/GenBank/DDBJ databases">
        <title>Bradyrhizobium valentinum sp. nov., isolated from effective nodules of Lupinus mariae-josephae, a lupine endemic of basic-lime soils in Eastern Spain.</title>
        <authorList>
            <person name="Duran D."/>
            <person name="Rey L."/>
            <person name="Navarro A."/>
            <person name="Busquets A."/>
            <person name="Imperial J."/>
            <person name="Ruiz-Argueso T."/>
        </authorList>
    </citation>
    <scope>NUCLEOTIDE SEQUENCE [LARGE SCALE GENOMIC DNA]</scope>
    <source>
        <strain evidence="2 3">Ro19</strain>
    </source>
</reference>
<evidence type="ECO:0000313" key="2">
    <source>
        <dbReference type="EMBL" id="KRR29691.1"/>
    </source>
</evidence>
<feature type="transmembrane region" description="Helical" evidence="1">
    <location>
        <begin position="9"/>
        <end position="28"/>
    </location>
</feature>
<name>A0A0R3NC30_9BRAD</name>
<gene>
    <name evidence="2" type="ORF">CQ13_15155</name>
</gene>